<reference evidence="1 2" key="1">
    <citation type="submission" date="2017-01" db="EMBL/GenBank/DDBJ databases">
        <title>Complete Genome Sequence of Paenalcaligenes hominis, Isolated from a paraplegic Patient with neurogenic bladder.</title>
        <authorList>
            <person name="Mukhopadhyay R."/>
            <person name="Joaquin J."/>
            <person name="Hogue R."/>
            <person name="Kilaru A."/>
            <person name="Jospin G."/>
            <person name="Mars K."/>
            <person name="Eisen J.A."/>
            <person name="Chaturvedi V."/>
        </authorList>
    </citation>
    <scope>NUCLEOTIDE SEQUENCE [LARGE SCALE GENOMIC DNA]</scope>
    <source>
        <strain evidence="1 2">15S00501</strain>
    </source>
</reference>
<dbReference type="InterPro" id="IPR014991">
    <property type="entry name" value="DUF1840"/>
</dbReference>
<protein>
    <recommendedName>
        <fullName evidence="3">DUF1840 domain-containing protein</fullName>
    </recommendedName>
</protein>
<dbReference type="EMBL" id="CP019697">
    <property type="protein sequence ID" value="AQS51607.1"/>
    <property type="molecule type" value="Genomic_DNA"/>
</dbReference>
<dbReference type="AlphaFoldDB" id="A0A1U9K0P9"/>
<sequence length="115" mass="12783">MLIKFVSKASGSILMLAKDALPVLIAAGKHFDNDEVPPRGVFTVAQLPTALVNLKEAMHNAVEPEEREDEDLPKQKLNIVQAVGFKQRAFPLFEMLREAEKAGVDVMWEPADSPW</sequence>
<organism evidence="1 2">
    <name type="scientific">Paenalcaligenes hominis</name>
    <dbReference type="NCBI Taxonomy" id="643674"/>
    <lineage>
        <taxon>Bacteria</taxon>
        <taxon>Pseudomonadati</taxon>
        <taxon>Pseudomonadota</taxon>
        <taxon>Betaproteobacteria</taxon>
        <taxon>Burkholderiales</taxon>
        <taxon>Alcaligenaceae</taxon>
        <taxon>Paenalcaligenes</taxon>
    </lineage>
</organism>
<evidence type="ECO:0000313" key="2">
    <source>
        <dbReference type="Proteomes" id="UP000189369"/>
    </source>
</evidence>
<name>A0A1U9K0P9_9BURK</name>
<gene>
    <name evidence="1" type="ORF">PAEH1_08585</name>
</gene>
<accession>A0A1U9K0P9</accession>
<proteinExistence type="predicted"/>
<dbReference type="KEGG" id="phn:PAEH1_08585"/>
<evidence type="ECO:0008006" key="3">
    <source>
        <dbReference type="Google" id="ProtNLM"/>
    </source>
</evidence>
<dbReference type="Pfam" id="PF08895">
    <property type="entry name" value="DUF1840"/>
    <property type="match status" value="1"/>
</dbReference>
<dbReference type="STRING" id="643674.PAEH1_08585"/>
<dbReference type="Proteomes" id="UP000189369">
    <property type="component" value="Chromosome"/>
</dbReference>
<dbReference type="OrthoDB" id="5296629at2"/>
<evidence type="ECO:0000313" key="1">
    <source>
        <dbReference type="EMBL" id="AQS51607.1"/>
    </source>
</evidence>